<proteinExistence type="predicted"/>
<evidence type="ECO:0000313" key="1">
    <source>
        <dbReference type="EMBL" id="DAF49098.1"/>
    </source>
</evidence>
<sequence>MNKQKLMELLEHPENLPERAYTTLPSDPTEVIIVVNGETGYYPYQKYPTVELAKGTCDYWNEIFEVSEEACKALTLLSMKIN</sequence>
<organism evidence="1">
    <name type="scientific">Siphoviridae sp. ctnpt50</name>
    <dbReference type="NCBI Taxonomy" id="2827941"/>
    <lineage>
        <taxon>Viruses</taxon>
        <taxon>Duplodnaviria</taxon>
        <taxon>Heunggongvirae</taxon>
        <taxon>Uroviricota</taxon>
        <taxon>Caudoviricetes</taxon>
    </lineage>
</organism>
<name>A0A8S5SEK1_9CAUD</name>
<protein>
    <recommendedName>
        <fullName evidence="2">Phage protein</fullName>
    </recommendedName>
</protein>
<evidence type="ECO:0008006" key="2">
    <source>
        <dbReference type="Google" id="ProtNLM"/>
    </source>
</evidence>
<accession>A0A8S5SEK1</accession>
<dbReference type="EMBL" id="BK032577">
    <property type="protein sequence ID" value="DAF49098.1"/>
    <property type="molecule type" value="Genomic_DNA"/>
</dbReference>
<reference evidence="1" key="1">
    <citation type="journal article" date="2021" name="Proc. Natl. Acad. Sci. U.S.A.">
        <title>A Catalog of Tens of Thousands of Viruses from Human Metagenomes Reveals Hidden Associations with Chronic Diseases.</title>
        <authorList>
            <person name="Tisza M.J."/>
            <person name="Buck C.B."/>
        </authorList>
    </citation>
    <scope>NUCLEOTIDE SEQUENCE</scope>
    <source>
        <strain evidence="1">Ctnpt50</strain>
    </source>
</reference>